<feature type="domain" description="ATPase AAA-type core" evidence="2">
    <location>
        <begin position="129"/>
        <end position="218"/>
    </location>
</feature>
<dbReference type="GO" id="GO:0005739">
    <property type="term" value="C:mitochondrion"/>
    <property type="evidence" value="ECO:0007669"/>
    <property type="project" value="TreeGrafter"/>
</dbReference>
<dbReference type="OrthoDB" id="199596at2759"/>
<sequence length="247" mass="27901">MVRGTIHDPLNGQSKEVIAAKQWAPVEEFHKKKRMELEERRAQRSADGCRGGGHNERREATIDDRGTPQSQEREVDEGGYDDFGRRIRGAGQSKADRAASALERLRQKSSTAKVLDGDQVEVEVDTRDVNELNKLFQWAQSSRKGLILFIDEADAFLRTGRGSESGAMSEEARNVLSAFLHHTGTESDKFVVVLATNIRDILDRAVLDRIDESFEFPLPSLTERQRMLGMFMNEHIHKPTKKGKVIE</sequence>
<feature type="non-terminal residue" evidence="3">
    <location>
        <position position="1"/>
    </location>
</feature>
<dbReference type="GO" id="GO:0007005">
    <property type="term" value="P:mitochondrion organization"/>
    <property type="evidence" value="ECO:0007669"/>
    <property type="project" value="TreeGrafter"/>
</dbReference>
<evidence type="ECO:0000256" key="1">
    <source>
        <dbReference type="SAM" id="MobiDB-lite"/>
    </source>
</evidence>
<accession>A0A813G289</accession>
<feature type="region of interest" description="Disordered" evidence="1">
    <location>
        <begin position="28"/>
        <end position="100"/>
    </location>
</feature>
<dbReference type="Pfam" id="PF00004">
    <property type="entry name" value="AAA"/>
    <property type="match status" value="1"/>
</dbReference>
<dbReference type="GO" id="GO:0016887">
    <property type="term" value="F:ATP hydrolysis activity"/>
    <property type="evidence" value="ECO:0007669"/>
    <property type="project" value="InterPro"/>
</dbReference>
<reference evidence="3" key="1">
    <citation type="submission" date="2021-02" db="EMBL/GenBank/DDBJ databases">
        <authorList>
            <person name="Dougan E. K."/>
            <person name="Rhodes N."/>
            <person name="Thang M."/>
            <person name="Chan C."/>
        </authorList>
    </citation>
    <scope>NUCLEOTIDE SEQUENCE</scope>
</reference>
<dbReference type="InterPro" id="IPR027417">
    <property type="entry name" value="P-loop_NTPase"/>
</dbReference>
<evidence type="ECO:0000259" key="2">
    <source>
        <dbReference type="Pfam" id="PF00004"/>
    </source>
</evidence>
<protein>
    <recommendedName>
        <fullName evidence="2">ATPase AAA-type core domain-containing protein</fullName>
    </recommendedName>
</protein>
<feature type="compositionally biased region" description="Basic and acidic residues" evidence="1">
    <location>
        <begin position="53"/>
        <end position="66"/>
    </location>
</feature>
<dbReference type="GO" id="GO:0008270">
    <property type="term" value="F:zinc ion binding"/>
    <property type="evidence" value="ECO:0007669"/>
    <property type="project" value="TreeGrafter"/>
</dbReference>
<feature type="compositionally biased region" description="Basic and acidic residues" evidence="1">
    <location>
        <begin position="28"/>
        <end position="44"/>
    </location>
</feature>
<name>A0A813G289_POLGL</name>
<proteinExistence type="predicted"/>
<dbReference type="AlphaFoldDB" id="A0A813G289"/>
<dbReference type="EMBL" id="CAJNNV010025969">
    <property type="protein sequence ID" value="CAE8616804.1"/>
    <property type="molecule type" value="Genomic_DNA"/>
</dbReference>
<organism evidence="3 4">
    <name type="scientific">Polarella glacialis</name>
    <name type="common">Dinoflagellate</name>
    <dbReference type="NCBI Taxonomy" id="89957"/>
    <lineage>
        <taxon>Eukaryota</taxon>
        <taxon>Sar</taxon>
        <taxon>Alveolata</taxon>
        <taxon>Dinophyceae</taxon>
        <taxon>Suessiales</taxon>
        <taxon>Suessiaceae</taxon>
        <taxon>Polarella</taxon>
    </lineage>
</organism>
<gene>
    <name evidence="3" type="ORF">PGLA1383_LOCUS34475</name>
</gene>
<comment type="caution">
    <text evidence="3">The sequence shown here is derived from an EMBL/GenBank/DDBJ whole genome shotgun (WGS) entry which is preliminary data.</text>
</comment>
<dbReference type="GO" id="GO:0005524">
    <property type="term" value="F:ATP binding"/>
    <property type="evidence" value="ECO:0007669"/>
    <property type="project" value="InterPro"/>
</dbReference>
<dbReference type="InterPro" id="IPR003959">
    <property type="entry name" value="ATPase_AAA_core"/>
</dbReference>
<dbReference type="PANTHER" id="PTHR23075:SF12">
    <property type="entry name" value="AAA+ ATPASE DOMAIN-CONTAINING PROTEIN"/>
    <property type="match status" value="1"/>
</dbReference>
<evidence type="ECO:0000313" key="4">
    <source>
        <dbReference type="Proteomes" id="UP000654075"/>
    </source>
</evidence>
<dbReference type="PANTHER" id="PTHR23075">
    <property type="entry name" value="PUTATIVE ATP-ASE"/>
    <property type="match status" value="1"/>
</dbReference>
<dbReference type="Gene3D" id="3.40.50.300">
    <property type="entry name" value="P-loop containing nucleotide triphosphate hydrolases"/>
    <property type="match status" value="1"/>
</dbReference>
<keyword evidence="4" id="KW-1185">Reference proteome</keyword>
<evidence type="ECO:0000313" key="3">
    <source>
        <dbReference type="EMBL" id="CAE8616804.1"/>
    </source>
</evidence>
<dbReference type="SUPFAM" id="SSF52540">
    <property type="entry name" value="P-loop containing nucleoside triphosphate hydrolases"/>
    <property type="match status" value="1"/>
</dbReference>
<dbReference type="Proteomes" id="UP000654075">
    <property type="component" value="Unassembled WGS sequence"/>
</dbReference>